<dbReference type="PANTHER" id="PTHR10010:SF46">
    <property type="entry name" value="SODIUM-DEPENDENT PHOSPHATE TRANSPORT PROTEIN 2B"/>
    <property type="match status" value="1"/>
</dbReference>
<feature type="domain" description="PhoU" evidence="8">
    <location>
        <begin position="451"/>
        <end position="536"/>
    </location>
</feature>
<evidence type="ECO:0000256" key="6">
    <source>
        <dbReference type="SAM" id="Coils"/>
    </source>
</evidence>
<dbReference type="RefSeq" id="WP_090395790.1">
    <property type="nucleotide sequence ID" value="NZ_FNEN01000001.1"/>
</dbReference>
<dbReference type="Gene3D" id="1.20.58.220">
    <property type="entry name" value="Phosphate transport system protein phou homolog 2, domain 2"/>
    <property type="match status" value="1"/>
</dbReference>
<feature type="transmembrane region" description="Helical" evidence="7">
    <location>
        <begin position="246"/>
        <end position="270"/>
    </location>
</feature>
<evidence type="ECO:0000259" key="8">
    <source>
        <dbReference type="Pfam" id="PF01895"/>
    </source>
</evidence>
<evidence type="ECO:0000256" key="4">
    <source>
        <dbReference type="ARBA" id="ARBA00022989"/>
    </source>
</evidence>
<proteinExistence type="predicted"/>
<dbReference type="Pfam" id="PF02690">
    <property type="entry name" value="Na_Pi_cotrans"/>
    <property type="match status" value="1"/>
</dbReference>
<dbReference type="NCBIfam" id="TIGR00704">
    <property type="entry name" value="NaPi_cotrn_rel"/>
    <property type="match status" value="1"/>
</dbReference>
<evidence type="ECO:0000313" key="9">
    <source>
        <dbReference type="EMBL" id="SDI32977.1"/>
    </source>
</evidence>
<evidence type="ECO:0000313" key="10">
    <source>
        <dbReference type="Proteomes" id="UP000198853"/>
    </source>
</evidence>
<gene>
    <name evidence="9" type="ORF">SAMN04488123_101330</name>
</gene>
<keyword evidence="4 7" id="KW-1133">Transmembrane helix</keyword>
<keyword evidence="3 7" id="KW-0812">Transmembrane</keyword>
<dbReference type="Proteomes" id="UP000198853">
    <property type="component" value="Unassembled WGS sequence"/>
</dbReference>
<feature type="transmembrane region" description="Helical" evidence="7">
    <location>
        <begin position="290"/>
        <end position="312"/>
    </location>
</feature>
<evidence type="ECO:0000256" key="5">
    <source>
        <dbReference type="ARBA" id="ARBA00023136"/>
    </source>
</evidence>
<organism evidence="9 10">
    <name type="scientific">Natribacillus halophilus</name>
    <dbReference type="NCBI Taxonomy" id="549003"/>
    <lineage>
        <taxon>Bacteria</taxon>
        <taxon>Bacillati</taxon>
        <taxon>Bacillota</taxon>
        <taxon>Bacilli</taxon>
        <taxon>Bacillales</taxon>
        <taxon>Bacillaceae</taxon>
        <taxon>Natribacillus</taxon>
    </lineage>
</organism>
<evidence type="ECO:0000256" key="1">
    <source>
        <dbReference type="ARBA" id="ARBA00004651"/>
    </source>
</evidence>
<keyword evidence="5 7" id="KW-0472">Membrane</keyword>
<evidence type="ECO:0000256" key="2">
    <source>
        <dbReference type="ARBA" id="ARBA00022475"/>
    </source>
</evidence>
<dbReference type="GO" id="GO:0044341">
    <property type="term" value="P:sodium-dependent phosphate transport"/>
    <property type="evidence" value="ECO:0007669"/>
    <property type="project" value="InterPro"/>
</dbReference>
<dbReference type="Pfam" id="PF01895">
    <property type="entry name" value="PhoU"/>
    <property type="match status" value="2"/>
</dbReference>
<protein>
    <submittedName>
        <fullName evidence="9">Phosphate:Na+ symporter</fullName>
    </submittedName>
</protein>
<accession>A0A1G8JPN9</accession>
<comment type="subcellular location">
    <subcellularLocation>
        <location evidence="1">Cell membrane</location>
        <topology evidence="1">Multi-pass membrane protein</topology>
    </subcellularLocation>
</comment>
<keyword evidence="6" id="KW-0175">Coiled coil</keyword>
<evidence type="ECO:0000256" key="3">
    <source>
        <dbReference type="ARBA" id="ARBA00022692"/>
    </source>
</evidence>
<dbReference type="InterPro" id="IPR003841">
    <property type="entry name" value="Na/Pi_transpt"/>
</dbReference>
<feature type="coiled-coil region" evidence="6">
    <location>
        <begin position="473"/>
        <end position="500"/>
    </location>
</feature>
<feature type="transmembrane region" description="Helical" evidence="7">
    <location>
        <begin position="6"/>
        <end position="25"/>
    </location>
</feature>
<feature type="transmembrane region" description="Helical" evidence="7">
    <location>
        <begin position="133"/>
        <end position="154"/>
    </location>
</feature>
<dbReference type="NCBIfam" id="NF037997">
    <property type="entry name" value="Na_Pi_symport"/>
    <property type="match status" value="1"/>
</dbReference>
<keyword evidence="2" id="KW-1003">Cell membrane</keyword>
<dbReference type="AlphaFoldDB" id="A0A1G8JPN9"/>
<evidence type="ECO:0000256" key="7">
    <source>
        <dbReference type="SAM" id="Phobius"/>
    </source>
</evidence>
<dbReference type="InterPro" id="IPR004633">
    <property type="entry name" value="NaPi_cotrn-rel/YqeW-like"/>
</dbReference>
<feature type="transmembrane region" description="Helical" evidence="7">
    <location>
        <begin position="175"/>
        <end position="199"/>
    </location>
</feature>
<dbReference type="SUPFAM" id="SSF109755">
    <property type="entry name" value="PhoU-like"/>
    <property type="match status" value="1"/>
</dbReference>
<dbReference type="EMBL" id="FNEN01000001">
    <property type="protein sequence ID" value="SDI32977.1"/>
    <property type="molecule type" value="Genomic_DNA"/>
</dbReference>
<dbReference type="InterPro" id="IPR038078">
    <property type="entry name" value="PhoU-like_sf"/>
</dbReference>
<sequence length="540" mass="59082">MDLQELLFMFFGGLGIFLFGLKFMSDGLTKIAGDRLRELLDRFTSNPIKGVLTGIVVTVLLQSSTSTTVLTIGLVNAGFMTLRQAIGVIMGANVGTTATAFIIGIDITEYALPIVFIGTFFIFFFKNRTANNYGQVIFGFGALFLGLNIMGNGVSPLADSQVFEELTVSMSETPILGVIIGTAFTVIVQSSTAAIGLLQQLYNAGAIDLQAALPVLFGDNIGTTVTAVLASIGASVAAKRTALSHVIFNLVGAVVILILLQPFTAFMAMLEENLNLVPPMTIAVAHGSFNVANLLIQVSFIGVLATIVTKLIPGKDTEIDHKAKHLDPTFIERSPAIALGQARSEVLRMADFAQQGLYEVNKYIKGHQRKNAERASQYEEAINHLDREITNYLMQISNRSLSSENSYVHSALFNTVRDIERIGDHFENMMELVDYQMRNKVVLSEAAKDDLDEMVSLTLKTLQDAIYALEHQDVDAARATEKQEEEIDKLERKMRRKHIERMNDGRCSGSAGIVFVDIISNLERIGDHAVNIAEAVLNKH</sequence>
<dbReference type="GO" id="GO:0005436">
    <property type="term" value="F:sodium:phosphate symporter activity"/>
    <property type="evidence" value="ECO:0007669"/>
    <property type="project" value="InterPro"/>
</dbReference>
<dbReference type="InterPro" id="IPR026022">
    <property type="entry name" value="PhoU_dom"/>
</dbReference>
<dbReference type="PANTHER" id="PTHR10010">
    <property type="entry name" value="SOLUTE CARRIER FAMILY 34 SODIUM PHOSPHATE , MEMBER 2-RELATED"/>
    <property type="match status" value="1"/>
</dbReference>
<name>A0A1G8JPN9_9BACI</name>
<feature type="transmembrane region" description="Helical" evidence="7">
    <location>
        <begin position="211"/>
        <end position="234"/>
    </location>
</feature>
<reference evidence="9 10" key="1">
    <citation type="submission" date="2016-10" db="EMBL/GenBank/DDBJ databases">
        <authorList>
            <person name="de Groot N.N."/>
        </authorList>
    </citation>
    <scope>NUCLEOTIDE SEQUENCE [LARGE SCALE GENOMIC DNA]</scope>
    <source>
        <strain evidence="9 10">DSM 21771</strain>
    </source>
</reference>
<dbReference type="OrthoDB" id="9763003at2"/>
<feature type="domain" description="PhoU" evidence="8">
    <location>
        <begin position="346"/>
        <end position="433"/>
    </location>
</feature>
<keyword evidence="10" id="KW-1185">Reference proteome</keyword>
<feature type="transmembrane region" description="Helical" evidence="7">
    <location>
        <begin position="110"/>
        <end position="127"/>
    </location>
</feature>
<dbReference type="GO" id="GO:0005886">
    <property type="term" value="C:plasma membrane"/>
    <property type="evidence" value="ECO:0007669"/>
    <property type="project" value="UniProtKB-SubCell"/>
</dbReference>